<dbReference type="OrthoDB" id="5337378at2759"/>
<sequence>MYACDSPSPKRPPLPSSTPAVDRTSDLISSQQGCISPEDQPSTSHSTSLYEISPVFGKSSPSFDAINRTNASNSPCTSLFTDEPDCKELSSTELLNKISKDTSVFAAHLRDSLAYSEQLRASAFLPRDPSPSSLPGPSTDLISSQSALLERICKSLIKSIRSDVSMLLEYKESCPEVIKAQAKNAFLEKEALNEANALALLEHKNIVRYFDSWCESGTIILAMEFCLGGSLFNYLYPNRAPNSLLSYHDSFANGSADDLQSFARRLSEMCLIHLSQQIASALDYLHTDLNLVHGDVKPSNILLQLEDDEVPRAYTSEELVGAASAQCIDILQSGVPSGIVFKLSDFGRASCAGDDRDGEDLGDGRYLPSLDDVSSPECVAFGRDMYAFGVTLYHSAGGDMTFSALKRFREGGFTSEDASVLPPSLRPIVMSMLSRYARDRPTSSNLLDSISLINSN</sequence>
<comment type="similarity">
    <text evidence="5">Belongs to the protein kinase superfamily. Ser/Thr protein kinase family. GCN2 subfamily.</text>
</comment>
<evidence type="ECO:0000256" key="4">
    <source>
        <dbReference type="ARBA" id="ARBA00022840"/>
    </source>
</evidence>
<feature type="domain" description="Protein kinase" evidence="7">
    <location>
        <begin position="146"/>
        <end position="452"/>
    </location>
</feature>
<evidence type="ECO:0000256" key="6">
    <source>
        <dbReference type="SAM" id="MobiDB-lite"/>
    </source>
</evidence>
<keyword evidence="3 8" id="KW-0418">Kinase</keyword>
<dbReference type="InterPro" id="IPR011009">
    <property type="entry name" value="Kinase-like_dom_sf"/>
</dbReference>
<dbReference type="Gene3D" id="1.10.510.10">
    <property type="entry name" value="Transferase(Phosphotransferase) domain 1"/>
    <property type="match status" value="1"/>
</dbReference>
<dbReference type="SMART" id="SM00220">
    <property type="entry name" value="S_TKc"/>
    <property type="match status" value="1"/>
</dbReference>
<evidence type="ECO:0000256" key="5">
    <source>
        <dbReference type="ARBA" id="ARBA00037982"/>
    </source>
</evidence>
<organism evidence="8 9">
    <name type="scientific">Echinococcus multilocularis</name>
    <name type="common">Fox tapeworm</name>
    <dbReference type="NCBI Taxonomy" id="6211"/>
    <lineage>
        <taxon>Eukaryota</taxon>
        <taxon>Metazoa</taxon>
        <taxon>Spiralia</taxon>
        <taxon>Lophotrochozoa</taxon>
        <taxon>Platyhelminthes</taxon>
        <taxon>Cestoda</taxon>
        <taxon>Eucestoda</taxon>
        <taxon>Cyclophyllidea</taxon>
        <taxon>Taeniidae</taxon>
        <taxon>Echinococcus</taxon>
    </lineage>
</organism>
<evidence type="ECO:0000256" key="3">
    <source>
        <dbReference type="ARBA" id="ARBA00022777"/>
    </source>
</evidence>
<dbReference type="GO" id="GO:0005737">
    <property type="term" value="C:cytoplasm"/>
    <property type="evidence" value="ECO:0007669"/>
    <property type="project" value="TreeGrafter"/>
</dbReference>
<keyword evidence="1" id="KW-0808">Transferase</keyword>
<dbReference type="Gene3D" id="3.30.200.20">
    <property type="entry name" value="Phosphorylase Kinase, domain 1"/>
    <property type="match status" value="1"/>
</dbReference>
<dbReference type="OMA" id="DEPDCKE"/>
<dbReference type="InterPro" id="IPR008271">
    <property type="entry name" value="Ser/Thr_kinase_AS"/>
</dbReference>
<accession>A0A068Y3L9</accession>
<dbReference type="PANTHER" id="PTHR11042:SF190">
    <property type="entry name" value="MITOSIS INHIBITOR PROTEIN KINASE MIK1"/>
    <property type="match status" value="1"/>
</dbReference>
<name>A0A068Y3L9_ECHMU</name>
<evidence type="ECO:0000313" key="8">
    <source>
        <dbReference type="EMBL" id="CUT99497.1"/>
    </source>
</evidence>
<feature type="region of interest" description="Disordered" evidence="6">
    <location>
        <begin position="1"/>
        <end position="47"/>
    </location>
</feature>
<dbReference type="GO" id="GO:0005524">
    <property type="term" value="F:ATP binding"/>
    <property type="evidence" value="ECO:0007669"/>
    <property type="project" value="UniProtKB-KW"/>
</dbReference>
<reference evidence="8" key="1">
    <citation type="journal article" date="2013" name="Nature">
        <title>The genomes of four tapeworm species reveal adaptations to parasitism.</title>
        <authorList>
            <person name="Tsai I.J."/>
            <person name="Zarowiecki M."/>
            <person name="Holroyd N."/>
            <person name="Garciarrubio A."/>
            <person name="Sanchez-Flores A."/>
            <person name="Brooks K.L."/>
            <person name="Tracey A."/>
            <person name="Bobes R.J."/>
            <person name="Fragoso G."/>
            <person name="Sciutto E."/>
            <person name="Aslett M."/>
            <person name="Beasley H."/>
            <person name="Bennett H.M."/>
            <person name="Cai J."/>
            <person name="Camicia F."/>
            <person name="Clark R."/>
            <person name="Cucher M."/>
            <person name="De Silva N."/>
            <person name="Day T.A."/>
            <person name="Deplazes P."/>
            <person name="Estrada K."/>
            <person name="Fernandez C."/>
            <person name="Holland P.W."/>
            <person name="Hou J."/>
            <person name="Hu S."/>
            <person name="Huckvale T."/>
            <person name="Hung S.S."/>
            <person name="Kamenetzky L."/>
            <person name="Keane J.A."/>
            <person name="Kiss F."/>
            <person name="Koziol U."/>
            <person name="Lambert O."/>
            <person name="Liu K."/>
            <person name="Luo X."/>
            <person name="Luo Y."/>
            <person name="Macchiaroli N."/>
            <person name="Nichol S."/>
            <person name="Paps J."/>
            <person name="Parkinson J."/>
            <person name="Pouchkina-Stantcheva N."/>
            <person name="Riddiford N."/>
            <person name="Rosenzvit M."/>
            <person name="Salinas G."/>
            <person name="Wasmuth J.D."/>
            <person name="Zamanian M."/>
            <person name="Zheng Y."/>
            <person name="Cai X."/>
            <person name="Soberon X."/>
            <person name="Olson P.D."/>
            <person name="Laclette J.P."/>
            <person name="Brehm K."/>
            <person name="Berriman M."/>
            <person name="Garciarrubio A."/>
            <person name="Bobes R.J."/>
            <person name="Fragoso G."/>
            <person name="Sanchez-Flores A."/>
            <person name="Estrada K."/>
            <person name="Cevallos M.A."/>
            <person name="Morett E."/>
            <person name="Gonzalez V."/>
            <person name="Portillo T."/>
            <person name="Ochoa-Leyva A."/>
            <person name="Jose M.V."/>
            <person name="Sciutto E."/>
            <person name="Landa A."/>
            <person name="Jimenez L."/>
            <person name="Valdes V."/>
            <person name="Carrero J.C."/>
            <person name="Larralde C."/>
            <person name="Morales-Montor J."/>
            <person name="Limon-Lason J."/>
            <person name="Soberon X."/>
            <person name="Laclette J.P."/>
        </authorList>
    </citation>
    <scope>NUCLEOTIDE SEQUENCE [LARGE SCALE GENOMIC DNA]</scope>
</reference>
<dbReference type="AlphaFoldDB" id="A0A068Y3L9"/>
<dbReference type="EMBL" id="LN902845">
    <property type="protein sequence ID" value="CUT99497.1"/>
    <property type="molecule type" value="Genomic_DNA"/>
</dbReference>
<protein>
    <submittedName>
        <fullName evidence="8">Wee1 protein kinase</fullName>
    </submittedName>
</protein>
<dbReference type="InterPro" id="IPR000719">
    <property type="entry name" value="Prot_kinase_dom"/>
</dbReference>
<dbReference type="GO" id="GO:0004672">
    <property type="term" value="F:protein kinase activity"/>
    <property type="evidence" value="ECO:0007669"/>
    <property type="project" value="InterPro"/>
</dbReference>
<keyword evidence="2" id="KW-0547">Nucleotide-binding</keyword>
<keyword evidence="9" id="KW-1185">Reference proteome</keyword>
<dbReference type="GO" id="GO:0005634">
    <property type="term" value="C:nucleus"/>
    <property type="evidence" value="ECO:0007669"/>
    <property type="project" value="TreeGrafter"/>
</dbReference>
<evidence type="ECO:0000256" key="2">
    <source>
        <dbReference type="ARBA" id="ARBA00022741"/>
    </source>
</evidence>
<dbReference type="PANTHER" id="PTHR11042">
    <property type="entry name" value="EUKARYOTIC TRANSLATION INITIATION FACTOR 2-ALPHA KINASE EIF2-ALPHA KINASE -RELATED"/>
    <property type="match status" value="1"/>
</dbReference>
<reference evidence="8" key="2">
    <citation type="submission" date="2015-11" db="EMBL/GenBank/DDBJ databases">
        <authorList>
            <person name="Zhang Y."/>
            <person name="Guo Z."/>
        </authorList>
    </citation>
    <scope>NUCLEOTIDE SEQUENCE</scope>
</reference>
<evidence type="ECO:0000259" key="7">
    <source>
        <dbReference type="PROSITE" id="PS50011"/>
    </source>
</evidence>
<dbReference type="PROSITE" id="PS50011">
    <property type="entry name" value="PROTEIN_KINASE_DOM"/>
    <property type="match status" value="1"/>
</dbReference>
<dbReference type="InterPro" id="IPR050339">
    <property type="entry name" value="CC_SR_Kinase"/>
</dbReference>
<dbReference type="PROSITE" id="PS00108">
    <property type="entry name" value="PROTEIN_KINASE_ST"/>
    <property type="match status" value="1"/>
</dbReference>
<feature type="compositionally biased region" description="Polar residues" evidence="6">
    <location>
        <begin position="26"/>
        <end position="47"/>
    </location>
</feature>
<dbReference type="CDD" id="cd00180">
    <property type="entry name" value="PKc"/>
    <property type="match status" value="1"/>
</dbReference>
<dbReference type="Proteomes" id="UP000017246">
    <property type="component" value="Unassembled WGS sequence"/>
</dbReference>
<dbReference type="SUPFAM" id="SSF56112">
    <property type="entry name" value="Protein kinase-like (PK-like)"/>
    <property type="match status" value="1"/>
</dbReference>
<evidence type="ECO:0000313" key="9">
    <source>
        <dbReference type="Proteomes" id="UP000017246"/>
    </source>
</evidence>
<dbReference type="STRING" id="6211.A0A068Y3L9"/>
<evidence type="ECO:0000256" key="1">
    <source>
        <dbReference type="ARBA" id="ARBA00022679"/>
    </source>
</evidence>
<dbReference type="Pfam" id="PF00069">
    <property type="entry name" value="Pkinase"/>
    <property type="match status" value="1"/>
</dbReference>
<dbReference type="eggNOG" id="KOG0595">
    <property type="taxonomic scope" value="Eukaryota"/>
</dbReference>
<keyword evidence="4" id="KW-0067">ATP-binding</keyword>
<proteinExistence type="inferred from homology"/>